<organism evidence="2 3">
    <name type="scientific">Ostreobium quekettii</name>
    <dbReference type="NCBI Taxonomy" id="121088"/>
    <lineage>
        <taxon>Eukaryota</taxon>
        <taxon>Viridiplantae</taxon>
        <taxon>Chlorophyta</taxon>
        <taxon>core chlorophytes</taxon>
        <taxon>Ulvophyceae</taxon>
        <taxon>TCBD clade</taxon>
        <taxon>Bryopsidales</taxon>
        <taxon>Ostreobineae</taxon>
        <taxon>Ostreobiaceae</taxon>
        <taxon>Ostreobium</taxon>
    </lineage>
</organism>
<dbReference type="OrthoDB" id="8061355at2759"/>
<gene>
    <name evidence="2" type="ORF">OSTQU699_LOCUS1696</name>
</gene>
<keyword evidence="1" id="KW-0472">Membrane</keyword>
<protein>
    <submittedName>
        <fullName evidence="2">Uncharacterized protein</fullName>
    </submittedName>
</protein>
<evidence type="ECO:0000313" key="2">
    <source>
        <dbReference type="EMBL" id="CAD7696335.1"/>
    </source>
</evidence>
<keyword evidence="1" id="KW-1133">Transmembrane helix</keyword>
<dbReference type="AlphaFoldDB" id="A0A8S1INM6"/>
<accession>A0A8S1INM6</accession>
<evidence type="ECO:0000313" key="3">
    <source>
        <dbReference type="Proteomes" id="UP000708148"/>
    </source>
</evidence>
<feature type="transmembrane region" description="Helical" evidence="1">
    <location>
        <begin position="28"/>
        <end position="49"/>
    </location>
</feature>
<dbReference type="Proteomes" id="UP000708148">
    <property type="component" value="Unassembled WGS sequence"/>
</dbReference>
<dbReference type="EMBL" id="CAJHUC010000460">
    <property type="protein sequence ID" value="CAD7696335.1"/>
    <property type="molecule type" value="Genomic_DNA"/>
</dbReference>
<keyword evidence="1" id="KW-0812">Transmembrane</keyword>
<comment type="caution">
    <text evidence="2">The sequence shown here is derived from an EMBL/GenBank/DDBJ whole genome shotgun (WGS) entry which is preliminary data.</text>
</comment>
<evidence type="ECO:0000256" key="1">
    <source>
        <dbReference type="SAM" id="Phobius"/>
    </source>
</evidence>
<keyword evidence="3" id="KW-1185">Reference proteome</keyword>
<sequence length="91" mass="10009">MGIYSDNAVEGDADGLTWASFKDDKNCMGFLMVTLIAEWPLFMMAAWYVEQVFSSGIGVHRHPLYFLGGFCKTRSAQVDQPKKLAGDSAAP</sequence>
<name>A0A8S1INM6_9CHLO</name>
<proteinExistence type="predicted"/>
<reference evidence="2" key="1">
    <citation type="submission" date="2020-12" db="EMBL/GenBank/DDBJ databases">
        <authorList>
            <person name="Iha C."/>
        </authorList>
    </citation>
    <scope>NUCLEOTIDE SEQUENCE</scope>
</reference>